<organism evidence="9 10">
    <name type="scientific">Capsaspora owczarzaki (strain ATCC 30864)</name>
    <dbReference type="NCBI Taxonomy" id="595528"/>
    <lineage>
        <taxon>Eukaryota</taxon>
        <taxon>Filasterea</taxon>
        <taxon>Capsaspora</taxon>
    </lineage>
</organism>
<dbReference type="Proteomes" id="UP000008743">
    <property type="component" value="Unassembled WGS sequence"/>
</dbReference>
<evidence type="ECO:0000256" key="1">
    <source>
        <dbReference type="ARBA" id="ARBA00009986"/>
    </source>
</evidence>
<dbReference type="GO" id="GO:0006081">
    <property type="term" value="P:aldehyde metabolic process"/>
    <property type="evidence" value="ECO:0007669"/>
    <property type="project" value="InterPro"/>
</dbReference>
<evidence type="ECO:0000256" key="7">
    <source>
        <dbReference type="RuleBase" id="RU003345"/>
    </source>
</evidence>
<evidence type="ECO:0000313" key="9">
    <source>
        <dbReference type="EMBL" id="KJE88821.1"/>
    </source>
</evidence>
<dbReference type="PANTHER" id="PTHR43570">
    <property type="entry name" value="ALDEHYDE DEHYDROGENASE"/>
    <property type="match status" value="1"/>
</dbReference>
<accession>A0A0D2U0Q1</accession>
<dbReference type="PROSITE" id="PS00687">
    <property type="entry name" value="ALDEHYDE_DEHYDR_GLU"/>
    <property type="match status" value="1"/>
</dbReference>
<dbReference type="InterPro" id="IPR016160">
    <property type="entry name" value="Ald_DH_CS_CYS"/>
</dbReference>
<evidence type="ECO:0000256" key="2">
    <source>
        <dbReference type="ARBA" id="ARBA00023002"/>
    </source>
</evidence>
<dbReference type="Gene3D" id="3.40.309.10">
    <property type="entry name" value="Aldehyde Dehydrogenase, Chain A, domain 2"/>
    <property type="match status" value="1"/>
</dbReference>
<reference evidence="10" key="1">
    <citation type="submission" date="2011-02" db="EMBL/GenBank/DDBJ databases">
        <title>The Genome Sequence of Capsaspora owczarzaki ATCC 30864.</title>
        <authorList>
            <person name="Russ C."/>
            <person name="Cuomo C."/>
            <person name="Burger G."/>
            <person name="Gray M.W."/>
            <person name="Holland P.W.H."/>
            <person name="King N."/>
            <person name="Lang F.B.F."/>
            <person name="Roger A.J."/>
            <person name="Ruiz-Trillo I."/>
            <person name="Young S.K."/>
            <person name="Zeng Q."/>
            <person name="Gargeya S."/>
            <person name="Alvarado L."/>
            <person name="Berlin A."/>
            <person name="Chapman S.B."/>
            <person name="Chen Z."/>
            <person name="Freedman E."/>
            <person name="Gellesch M."/>
            <person name="Goldberg J."/>
            <person name="Griggs A."/>
            <person name="Gujja S."/>
            <person name="Heilman E."/>
            <person name="Heiman D."/>
            <person name="Howarth C."/>
            <person name="Mehta T."/>
            <person name="Neiman D."/>
            <person name="Pearson M."/>
            <person name="Roberts A."/>
            <person name="Saif S."/>
            <person name="Shea T."/>
            <person name="Shenoy N."/>
            <person name="Sisk P."/>
            <person name="Stolte C."/>
            <person name="Sykes S."/>
            <person name="White J."/>
            <person name="Yandava C."/>
            <person name="Haas B."/>
            <person name="Nusbaum C."/>
            <person name="Birren B."/>
        </authorList>
    </citation>
    <scope>NUCLEOTIDE SEQUENCE</scope>
    <source>
        <strain evidence="10">ATCC 30864</strain>
    </source>
</reference>
<evidence type="ECO:0000313" key="10">
    <source>
        <dbReference type="Proteomes" id="UP000008743"/>
    </source>
</evidence>
<keyword evidence="10" id="KW-1185">Reference proteome</keyword>
<evidence type="ECO:0000259" key="8">
    <source>
        <dbReference type="Pfam" id="PF00171"/>
    </source>
</evidence>
<dbReference type="InterPro" id="IPR015590">
    <property type="entry name" value="Aldehyde_DH_dom"/>
</dbReference>
<dbReference type="AlphaFoldDB" id="A0A0D2U0Q1"/>
<gene>
    <name evidence="9" type="ORF">CAOG_000402</name>
</gene>
<dbReference type="STRING" id="595528.A0A0D2U0Q1"/>
<dbReference type="PANTHER" id="PTHR43570:SF16">
    <property type="entry name" value="ALDEHYDE DEHYDROGENASE TYPE III, ISOFORM Q"/>
    <property type="match status" value="1"/>
</dbReference>
<dbReference type="Gene3D" id="3.40.605.10">
    <property type="entry name" value="Aldehyde Dehydrogenase, Chain A, domain 1"/>
    <property type="match status" value="1"/>
</dbReference>
<dbReference type="GO" id="GO:0005737">
    <property type="term" value="C:cytoplasm"/>
    <property type="evidence" value="ECO:0007669"/>
    <property type="project" value="TreeGrafter"/>
</dbReference>
<evidence type="ECO:0000256" key="5">
    <source>
        <dbReference type="PIRSR" id="PIRSR036492-1"/>
    </source>
</evidence>
<dbReference type="InterPro" id="IPR016163">
    <property type="entry name" value="Ald_DH_C"/>
</dbReference>
<dbReference type="GO" id="GO:0004029">
    <property type="term" value="F:aldehyde dehydrogenase (NAD+) activity"/>
    <property type="evidence" value="ECO:0007669"/>
    <property type="project" value="TreeGrafter"/>
</dbReference>
<keyword evidence="3" id="KW-0520">NAD</keyword>
<dbReference type="PROSITE" id="PS00070">
    <property type="entry name" value="ALDEHYDE_DEHYDR_CYS"/>
    <property type="match status" value="1"/>
</dbReference>
<dbReference type="InParanoid" id="A0A0D2U0Q1"/>
<dbReference type="FunFam" id="3.40.605.10:FF:000004">
    <property type="entry name" value="Aldehyde dehydrogenase"/>
    <property type="match status" value="1"/>
</dbReference>
<dbReference type="PhylomeDB" id="A0A0D2U0Q1"/>
<evidence type="ECO:0000256" key="3">
    <source>
        <dbReference type="ARBA" id="ARBA00023027"/>
    </source>
</evidence>
<name>A0A0D2U0Q1_CAPO3</name>
<dbReference type="SUPFAM" id="SSF53720">
    <property type="entry name" value="ALDH-like"/>
    <property type="match status" value="1"/>
</dbReference>
<sequence>MSVKLEQVAATLGRLRDVFHSGHTLSYEYRLTQLKAIERMFVENQEAIVGAVQKDLGKKHPFEAHCTEYALVLADVRHTMNKLKKWMKPQSVYSPVAIQPVSSYVSKEPLGVCLIMSPWNYPVNLAIVPLIGAIAAGNTALLKLSRHSANVATTLGELCIKYLDSQAVAIEYEGGASMITELIKHKWDHVFFTGSVSVGRIVYEAAAKHLTPVVLELGGKNPVFIDRKVHIPTVARRLAWGKFFNAGQTCVGVDHVYVHKDIEQELIAELKKAVTQFYGENPQTSSSFARIISNHHVKRLAKTFADGEVVIGGQVDEKDAYIAPTVIRNVRADSELLSDEIFGPIMPIIAVDDLIATASEQRHKPSPLATYVFSDDDEVVASIQAKTRSGAFLVNECLIHFTNSNLPFGGVGESGIGKYHGAITFDIFSNARAVVARSTNKILDVPLRYPPYESEKFMDKIKFPIASAFMSGDW</sequence>
<evidence type="ECO:0000256" key="6">
    <source>
        <dbReference type="PROSITE-ProRule" id="PRU10007"/>
    </source>
</evidence>
<feature type="active site" evidence="5 6">
    <location>
        <position position="216"/>
    </location>
</feature>
<protein>
    <recommendedName>
        <fullName evidence="4">Aldehyde dehydrogenase</fullName>
    </recommendedName>
</protein>
<dbReference type="InterPro" id="IPR029510">
    <property type="entry name" value="Ald_DH_CS_GLU"/>
</dbReference>
<dbReference type="InterPro" id="IPR016162">
    <property type="entry name" value="Ald_DH_N"/>
</dbReference>
<dbReference type="eggNOG" id="KOG2456">
    <property type="taxonomic scope" value="Eukaryota"/>
</dbReference>
<dbReference type="PIRSF" id="PIRSF036492">
    <property type="entry name" value="ALDH"/>
    <property type="match status" value="1"/>
</dbReference>
<feature type="active site" evidence="5">
    <location>
        <position position="250"/>
    </location>
</feature>
<proteinExistence type="inferred from homology"/>
<dbReference type="InterPro" id="IPR016161">
    <property type="entry name" value="Ald_DH/histidinol_DH"/>
</dbReference>
<dbReference type="EMBL" id="KE346360">
    <property type="protein sequence ID" value="KJE88821.1"/>
    <property type="molecule type" value="Genomic_DNA"/>
</dbReference>
<keyword evidence="2 4" id="KW-0560">Oxidoreductase</keyword>
<evidence type="ECO:0000256" key="4">
    <source>
        <dbReference type="PIRNR" id="PIRNR036492"/>
    </source>
</evidence>
<comment type="similarity">
    <text evidence="1 4 7">Belongs to the aldehyde dehydrogenase family.</text>
</comment>
<dbReference type="FunFam" id="3.40.309.10:FF:000003">
    <property type="entry name" value="Aldehyde dehydrogenase"/>
    <property type="match status" value="1"/>
</dbReference>
<dbReference type="OMA" id="PLVAYWF"/>
<dbReference type="OrthoDB" id="440325at2759"/>
<dbReference type="CDD" id="cd07087">
    <property type="entry name" value="ALDH_F3-13-14_CALDH-like"/>
    <property type="match status" value="1"/>
</dbReference>
<dbReference type="RefSeq" id="XP_004365273.1">
    <property type="nucleotide sequence ID" value="XM_004365216.2"/>
</dbReference>
<feature type="domain" description="Aldehyde dehydrogenase" evidence="8">
    <location>
        <begin position="6"/>
        <end position="433"/>
    </location>
</feature>
<dbReference type="InterPro" id="IPR012394">
    <property type="entry name" value="Aldehyde_DH_NAD(P)"/>
</dbReference>
<dbReference type="Pfam" id="PF00171">
    <property type="entry name" value="Aldedh"/>
    <property type="match status" value="1"/>
</dbReference>